<dbReference type="AlphaFoldDB" id="A0A949WSM0"/>
<evidence type="ECO:0000256" key="2">
    <source>
        <dbReference type="SAM" id="MobiDB-lite"/>
    </source>
</evidence>
<keyword evidence="1" id="KW-0175">Coiled coil</keyword>
<dbReference type="RefSeq" id="WP_218322384.1">
    <property type="nucleotide sequence ID" value="NZ_JAEEGC010000119.1"/>
</dbReference>
<evidence type="ECO:0000259" key="4">
    <source>
        <dbReference type="SMART" id="SM00331"/>
    </source>
</evidence>
<organism evidence="5 6">
    <name type="scientific">Clostridium thailandense</name>
    <dbReference type="NCBI Taxonomy" id="2794346"/>
    <lineage>
        <taxon>Bacteria</taxon>
        <taxon>Bacillati</taxon>
        <taxon>Bacillota</taxon>
        <taxon>Clostridia</taxon>
        <taxon>Eubacteriales</taxon>
        <taxon>Clostridiaceae</taxon>
        <taxon>Clostridium</taxon>
    </lineage>
</organism>
<evidence type="ECO:0000313" key="5">
    <source>
        <dbReference type="EMBL" id="MBV7275330.1"/>
    </source>
</evidence>
<feature type="domain" description="PPM-type phosphatase" evidence="4">
    <location>
        <begin position="13"/>
        <end position="228"/>
    </location>
</feature>
<dbReference type="Proteomes" id="UP000694308">
    <property type="component" value="Unassembled WGS sequence"/>
</dbReference>
<dbReference type="SMART" id="SM00331">
    <property type="entry name" value="PP2C_SIG"/>
    <property type="match status" value="1"/>
</dbReference>
<accession>A0A949WSM0</accession>
<proteinExistence type="predicted"/>
<feature type="transmembrane region" description="Helical" evidence="3">
    <location>
        <begin position="258"/>
        <end position="278"/>
    </location>
</feature>
<evidence type="ECO:0000256" key="1">
    <source>
        <dbReference type="SAM" id="Coils"/>
    </source>
</evidence>
<comment type="caution">
    <text evidence="5">The sequence shown here is derived from an EMBL/GenBank/DDBJ whole genome shotgun (WGS) entry which is preliminary data.</text>
</comment>
<protein>
    <submittedName>
        <fullName evidence="5">Serine/threonine protein phosphatase</fullName>
    </submittedName>
</protein>
<keyword evidence="3" id="KW-0472">Membrane</keyword>
<reference evidence="5" key="1">
    <citation type="submission" date="2020-12" db="EMBL/GenBank/DDBJ databases">
        <title>Clostridium thailandense sp. nov., a novel acetogenic bacterium isolated from peat land soil in Thailand.</title>
        <authorList>
            <person name="Chaikitkaew S."/>
            <person name="Birkeland N.K."/>
        </authorList>
    </citation>
    <scope>NUCLEOTIDE SEQUENCE</scope>
    <source>
        <strain evidence="5">PL3</strain>
    </source>
</reference>
<evidence type="ECO:0000256" key="3">
    <source>
        <dbReference type="SAM" id="Phobius"/>
    </source>
</evidence>
<feature type="coiled-coil region" evidence="1">
    <location>
        <begin position="306"/>
        <end position="374"/>
    </location>
</feature>
<keyword evidence="3" id="KW-1133">Transmembrane helix</keyword>
<dbReference type="EMBL" id="JAEEGC010000119">
    <property type="protein sequence ID" value="MBV7275330.1"/>
    <property type="molecule type" value="Genomic_DNA"/>
</dbReference>
<dbReference type="InterPro" id="IPR001932">
    <property type="entry name" value="PPM-type_phosphatase-like_dom"/>
</dbReference>
<keyword evidence="6" id="KW-1185">Reference proteome</keyword>
<gene>
    <name evidence="5" type="ORF">I6U48_20735</name>
</gene>
<feature type="region of interest" description="Disordered" evidence="2">
    <location>
        <begin position="510"/>
        <end position="534"/>
    </location>
</feature>
<feature type="compositionally biased region" description="Polar residues" evidence="2">
    <location>
        <begin position="519"/>
        <end position="534"/>
    </location>
</feature>
<keyword evidence="3" id="KW-0812">Transmembrane</keyword>
<evidence type="ECO:0000313" key="6">
    <source>
        <dbReference type="Proteomes" id="UP000694308"/>
    </source>
</evidence>
<sequence>MRKDNSEFKTSFTSEAGAFAINKDYFAFVELDDFACYVAADGIDSDEDIKSAELAVKSIFADFTEKPTMSRRRLKRYMINASKVLEQESRSVRLKASLIMIVTDYSKIVWVCTGNARLYHFRKGRFNFKSKDQSLAQMMAEAGKIDEYEIDQHEEKNNLVNYLGKSNNFTPFISKKYKLNDGDVMLLCTSGLWENVNINEMTAALKDAEEPEQFIDSLEELLLSKQKRLLSNYTAAAIFGNRIFKESNKDKKDYIKKIAAVMLPILMISAGIITYRIINLKKQATIRAQLIKSESNGDEFIKDGDFDKALKEYQDAEADLQKLKIKDKQKELDKKCKITQYIVDGDKNFKDKDYEKAEKNYEKAKKLADEEKDYDEKELNKKISQTNDFMDILAVEKQGDTQLENQDFAGAKETYTKAKGLADKFSFEDAKKDLKAKIQDADSKIADLDKKQKAVQGTDSEKQGDDSYAAKDYKKALEAYLTAQSTYQQLNNLQGVLSIETKIKDVQEKLNPPAALDANKSTPAPSEGTSTNTK</sequence>
<name>A0A949WSM0_9CLOT</name>